<dbReference type="EMBL" id="BNBE01000001">
    <property type="protein sequence ID" value="GHF81734.1"/>
    <property type="molecule type" value="Genomic_DNA"/>
</dbReference>
<sequence>METEMPRAWPTVIAEILDLVKHSAGQSRVRVRRKDCSEPPFLPWSGRRPLSGDAGGAYGQNEQAQAYGRGFGRNLDEARGAVK</sequence>
<organism evidence="2 3">
    <name type="scientific">Streptomyces filamentosus</name>
    <name type="common">Streptomyces roseosporus</name>
    <dbReference type="NCBI Taxonomy" id="67294"/>
    <lineage>
        <taxon>Bacteria</taxon>
        <taxon>Bacillati</taxon>
        <taxon>Actinomycetota</taxon>
        <taxon>Actinomycetes</taxon>
        <taxon>Kitasatosporales</taxon>
        <taxon>Streptomycetaceae</taxon>
        <taxon>Streptomyces</taxon>
    </lineage>
</organism>
<evidence type="ECO:0000256" key="1">
    <source>
        <dbReference type="SAM" id="MobiDB-lite"/>
    </source>
</evidence>
<reference evidence="2" key="2">
    <citation type="submission" date="2020-09" db="EMBL/GenBank/DDBJ databases">
        <authorList>
            <person name="Sun Q."/>
            <person name="Ohkuma M."/>
        </authorList>
    </citation>
    <scope>NUCLEOTIDE SEQUENCE</scope>
    <source>
        <strain evidence="2">JCM 4122</strain>
    </source>
</reference>
<reference evidence="2" key="1">
    <citation type="journal article" date="2014" name="Int. J. Syst. Evol. Microbiol.">
        <title>Complete genome sequence of Corynebacterium casei LMG S-19264T (=DSM 44701T), isolated from a smear-ripened cheese.</title>
        <authorList>
            <consortium name="US DOE Joint Genome Institute (JGI-PGF)"/>
            <person name="Walter F."/>
            <person name="Albersmeier A."/>
            <person name="Kalinowski J."/>
            <person name="Ruckert C."/>
        </authorList>
    </citation>
    <scope>NUCLEOTIDE SEQUENCE</scope>
    <source>
        <strain evidence="2">JCM 4122</strain>
    </source>
</reference>
<dbReference type="Proteomes" id="UP000632849">
    <property type="component" value="Unassembled WGS sequence"/>
</dbReference>
<dbReference type="AlphaFoldDB" id="A0A919EHX4"/>
<feature type="region of interest" description="Disordered" evidence="1">
    <location>
        <begin position="31"/>
        <end position="72"/>
    </location>
</feature>
<accession>A0A919EHX4</accession>
<protein>
    <submittedName>
        <fullName evidence="2">Uncharacterized protein</fullName>
    </submittedName>
</protein>
<name>A0A919EHX4_STRFL</name>
<gene>
    <name evidence="2" type="ORF">GCM10017667_06900</name>
</gene>
<comment type="caution">
    <text evidence="2">The sequence shown here is derived from an EMBL/GenBank/DDBJ whole genome shotgun (WGS) entry which is preliminary data.</text>
</comment>
<evidence type="ECO:0000313" key="2">
    <source>
        <dbReference type="EMBL" id="GHF81734.1"/>
    </source>
</evidence>
<keyword evidence="3" id="KW-1185">Reference proteome</keyword>
<evidence type="ECO:0000313" key="3">
    <source>
        <dbReference type="Proteomes" id="UP000632849"/>
    </source>
</evidence>
<proteinExistence type="predicted"/>